<comment type="subcellular location">
    <subcellularLocation>
        <location evidence="6">Cytoplasm</location>
    </subcellularLocation>
</comment>
<dbReference type="GO" id="GO:0005524">
    <property type="term" value="F:ATP binding"/>
    <property type="evidence" value="ECO:0007669"/>
    <property type="project" value="UniProtKB-UniRule"/>
</dbReference>
<dbReference type="Gene3D" id="1.10.560.10">
    <property type="entry name" value="GroEL-like equatorial domain"/>
    <property type="match status" value="1"/>
</dbReference>
<feature type="binding site" evidence="6">
    <location>
        <begin position="86"/>
        <end position="90"/>
    </location>
    <ligand>
        <name>ATP</name>
        <dbReference type="ChEBI" id="CHEBI:30616"/>
    </ligand>
</feature>
<name>A0A5C5YX52_9BACT</name>
<evidence type="ECO:0000256" key="6">
    <source>
        <dbReference type="HAMAP-Rule" id="MF_00600"/>
    </source>
</evidence>
<proteinExistence type="inferred from homology"/>
<dbReference type="GO" id="GO:0051082">
    <property type="term" value="F:unfolded protein binding"/>
    <property type="evidence" value="ECO:0007669"/>
    <property type="project" value="UniProtKB-UniRule"/>
</dbReference>
<evidence type="ECO:0000256" key="4">
    <source>
        <dbReference type="ARBA" id="ARBA00023186"/>
    </source>
</evidence>
<dbReference type="NCBIfam" id="NF000592">
    <property type="entry name" value="PRK00013.1"/>
    <property type="match status" value="1"/>
</dbReference>
<dbReference type="EC" id="5.6.1.7" evidence="6"/>
<dbReference type="AlphaFoldDB" id="A0A5C5YX52"/>
<comment type="caution">
    <text evidence="6">Lacks conserved residue(s) required for the propagation of feature annotation.</text>
</comment>
<dbReference type="EMBL" id="SJPJ01000001">
    <property type="protein sequence ID" value="TWT79614.1"/>
    <property type="molecule type" value="Genomic_DNA"/>
</dbReference>
<keyword evidence="3 6" id="KW-0067">ATP-binding</keyword>
<dbReference type="Gene3D" id="3.30.260.10">
    <property type="entry name" value="TCP-1-like chaperonin intermediate domain"/>
    <property type="match status" value="1"/>
</dbReference>
<comment type="subunit">
    <text evidence="6 8">Forms a cylinder of 14 subunits composed of two heptameric rings stacked back-to-back. Interacts with the co-chaperonin GroES.</text>
</comment>
<keyword evidence="10" id="KW-1185">Reference proteome</keyword>
<dbReference type="GO" id="GO:0140662">
    <property type="term" value="F:ATP-dependent protein folding chaperone"/>
    <property type="evidence" value="ECO:0007669"/>
    <property type="project" value="InterPro"/>
</dbReference>
<keyword evidence="6" id="KW-0963">Cytoplasm</keyword>
<dbReference type="PRINTS" id="PR00298">
    <property type="entry name" value="CHAPERONIN60"/>
</dbReference>
<dbReference type="InterPro" id="IPR027410">
    <property type="entry name" value="TCP-1-like_intermed_sf"/>
</dbReference>
<evidence type="ECO:0000313" key="10">
    <source>
        <dbReference type="Proteomes" id="UP000315010"/>
    </source>
</evidence>
<dbReference type="InterPro" id="IPR027409">
    <property type="entry name" value="GroEL-like_apical_dom_sf"/>
</dbReference>
<dbReference type="InterPro" id="IPR018370">
    <property type="entry name" value="Chaperonin_Cpn60_CS"/>
</dbReference>
<dbReference type="NCBIfam" id="NF009488">
    <property type="entry name" value="PRK12850.1"/>
    <property type="match status" value="1"/>
</dbReference>
<dbReference type="InterPro" id="IPR027413">
    <property type="entry name" value="GROEL-like_equatorial_sf"/>
</dbReference>
<feature type="binding site" evidence="6">
    <location>
        <position position="414"/>
    </location>
    <ligand>
        <name>ATP</name>
        <dbReference type="ChEBI" id="CHEBI:30616"/>
    </ligand>
</feature>
<dbReference type="InterPro" id="IPR002423">
    <property type="entry name" value="Cpn60/GroEL/TCP-1"/>
</dbReference>
<protein>
    <recommendedName>
        <fullName evidence="6">Chaperonin GroEL</fullName>
        <ecNumber evidence="6">5.6.1.7</ecNumber>
    </recommendedName>
    <alternativeName>
        <fullName evidence="6">60 kDa chaperonin</fullName>
    </alternativeName>
    <alternativeName>
        <fullName evidence="6">Chaperonin-60</fullName>
        <shortName evidence="6">Cpn60</shortName>
    </alternativeName>
</protein>
<evidence type="ECO:0000256" key="8">
    <source>
        <dbReference type="RuleBase" id="RU000419"/>
    </source>
</evidence>
<dbReference type="PANTHER" id="PTHR45633">
    <property type="entry name" value="60 KDA HEAT SHOCK PROTEIN, MITOCHONDRIAL"/>
    <property type="match status" value="1"/>
</dbReference>
<feature type="binding site" evidence="6">
    <location>
        <position position="493"/>
    </location>
    <ligand>
        <name>ATP</name>
        <dbReference type="ChEBI" id="CHEBI:30616"/>
    </ligand>
</feature>
<dbReference type="NCBIfam" id="NF009487">
    <property type="entry name" value="PRK12849.1"/>
    <property type="match status" value="1"/>
</dbReference>
<gene>
    <name evidence="9" type="primary">groL_1</name>
    <name evidence="6" type="synonym">groEL</name>
    <name evidence="6" type="synonym">groL</name>
    <name evidence="9" type="ORF">CA13_10180</name>
</gene>
<keyword evidence="4 6" id="KW-0143">Chaperone</keyword>
<dbReference type="NCBIfam" id="NF009489">
    <property type="entry name" value="PRK12851.1"/>
    <property type="match status" value="1"/>
</dbReference>
<evidence type="ECO:0000256" key="2">
    <source>
        <dbReference type="ARBA" id="ARBA00022741"/>
    </source>
</evidence>
<comment type="similarity">
    <text evidence="1 6 7">Belongs to the chaperonin (HSP60) family.</text>
</comment>
<dbReference type="Pfam" id="PF00118">
    <property type="entry name" value="Cpn60_TCP1"/>
    <property type="match status" value="1"/>
</dbReference>
<dbReference type="SUPFAM" id="SSF48592">
    <property type="entry name" value="GroEL equatorial domain-like"/>
    <property type="match status" value="1"/>
</dbReference>
<dbReference type="NCBIfam" id="TIGR02348">
    <property type="entry name" value="GroEL"/>
    <property type="match status" value="1"/>
</dbReference>
<dbReference type="FunFam" id="3.50.7.10:FF:000001">
    <property type="entry name" value="60 kDa chaperonin"/>
    <property type="match status" value="1"/>
</dbReference>
<comment type="caution">
    <text evidence="9">The sequence shown here is derived from an EMBL/GenBank/DDBJ whole genome shotgun (WGS) entry which is preliminary data.</text>
</comment>
<evidence type="ECO:0000256" key="7">
    <source>
        <dbReference type="RuleBase" id="RU000418"/>
    </source>
</evidence>
<dbReference type="GO" id="GO:0042026">
    <property type="term" value="P:protein refolding"/>
    <property type="evidence" value="ECO:0007669"/>
    <property type="project" value="UniProtKB-UniRule"/>
</dbReference>
<keyword evidence="5 6" id="KW-0413">Isomerase</keyword>
<evidence type="ECO:0000256" key="3">
    <source>
        <dbReference type="ARBA" id="ARBA00022840"/>
    </source>
</evidence>
<sequence length="537" mass="58021">MSKLIAFDNDVFEALRRGVTTLSKAVKATLGPRGKNVIIRSGFGGPSITKDGVTVAKAIELEDPLEDAGAQMVRQVASRTNDVAGDGTTTATVLAEAIFNEGLRAVVAGVRPVYMKQGIEEAVEDIVAYLKTISVPVKDNLQIERVATIAANNNEKVGKHVAEALDKVGKDGVVTLDDGKSTETEIEWVEGMQFDRGYLSPYFINDTEKMECVLEEPLILIFEKKISVIKHLLPVLEKANQAGRPLLIIAEDVDGDALATLVVNRLRGTLKVAAVKAPGYGDRRKEMLEDIAILTGGQAIFESLGVNLDAVKLSDLGMAQKVLIDKDSCTLIKGGGDSQKIKSRVAQLRTQREKTTSDYDREKLDERIAKLAGGVAKINVGAMTETEVKERRFMYEDAINAAKAASEEGIVPGGGVALLRASLAVGREGLHEDEQVGYKIVLRACRWPLTCIVENAGQDGSLVCEKVAERQGNMGYNAMTDTYEDLMETGIIDPTKVVRSEIQNAASVAALLLTSDVLIVEKPEEKEEKMPAGMGMY</sequence>
<dbReference type="CDD" id="cd03344">
    <property type="entry name" value="GroEL"/>
    <property type="match status" value="1"/>
</dbReference>
<comment type="function">
    <text evidence="6 8">Together with its co-chaperonin GroES, plays an essential role in assisting protein folding. The GroEL-GroES system forms a nano-cage that allows encapsulation of the non-native substrate proteins and provides a physical environment optimized to promote and accelerate protein folding.</text>
</comment>
<dbReference type="InterPro" id="IPR001844">
    <property type="entry name" value="Cpn60/GroEL"/>
</dbReference>
<dbReference type="SUPFAM" id="SSF52029">
    <property type="entry name" value="GroEL apical domain-like"/>
    <property type="match status" value="1"/>
</dbReference>
<reference evidence="9 10" key="1">
    <citation type="submission" date="2019-02" db="EMBL/GenBank/DDBJ databases">
        <title>Deep-cultivation of Planctomycetes and their phenomic and genomic characterization uncovers novel biology.</title>
        <authorList>
            <person name="Wiegand S."/>
            <person name="Jogler M."/>
            <person name="Boedeker C."/>
            <person name="Pinto D."/>
            <person name="Vollmers J."/>
            <person name="Rivas-Marin E."/>
            <person name="Kohn T."/>
            <person name="Peeters S.H."/>
            <person name="Heuer A."/>
            <person name="Rast P."/>
            <person name="Oberbeckmann S."/>
            <person name="Bunk B."/>
            <person name="Jeske O."/>
            <person name="Meyerdierks A."/>
            <person name="Storesund J.E."/>
            <person name="Kallscheuer N."/>
            <person name="Luecker S."/>
            <person name="Lage O.M."/>
            <person name="Pohl T."/>
            <person name="Merkel B.J."/>
            <person name="Hornburger P."/>
            <person name="Mueller R.-W."/>
            <person name="Bruemmer F."/>
            <person name="Labrenz M."/>
            <person name="Spormann A.M."/>
            <person name="Op Den Camp H."/>
            <person name="Overmann J."/>
            <person name="Amann R."/>
            <person name="Jetten M.S.M."/>
            <person name="Mascher T."/>
            <person name="Medema M.H."/>
            <person name="Devos D.P."/>
            <person name="Kaster A.-K."/>
            <person name="Ovreas L."/>
            <person name="Rohde M."/>
            <person name="Galperin M.Y."/>
            <person name="Jogler C."/>
        </authorList>
    </citation>
    <scope>NUCLEOTIDE SEQUENCE [LARGE SCALE GENOMIC DNA]</scope>
    <source>
        <strain evidence="9 10">CA13</strain>
    </source>
</reference>
<dbReference type="PROSITE" id="PS00296">
    <property type="entry name" value="CHAPERONINS_CPN60"/>
    <property type="match status" value="1"/>
</dbReference>
<dbReference type="SUPFAM" id="SSF54849">
    <property type="entry name" value="GroEL-intermediate domain like"/>
    <property type="match status" value="1"/>
</dbReference>
<dbReference type="RefSeq" id="WP_146394789.1">
    <property type="nucleotide sequence ID" value="NZ_SJPJ01000001.1"/>
</dbReference>
<dbReference type="OrthoDB" id="9766614at2"/>
<dbReference type="HAMAP" id="MF_00600">
    <property type="entry name" value="CH60"/>
    <property type="match status" value="1"/>
</dbReference>
<accession>A0A5C5YX52</accession>
<evidence type="ECO:0000313" key="9">
    <source>
        <dbReference type="EMBL" id="TWT79614.1"/>
    </source>
</evidence>
<dbReference type="GO" id="GO:0005737">
    <property type="term" value="C:cytoplasm"/>
    <property type="evidence" value="ECO:0007669"/>
    <property type="project" value="UniProtKB-SubCell"/>
</dbReference>
<evidence type="ECO:0000256" key="1">
    <source>
        <dbReference type="ARBA" id="ARBA00006607"/>
    </source>
</evidence>
<dbReference type="Gene3D" id="3.50.7.10">
    <property type="entry name" value="GroEL"/>
    <property type="match status" value="1"/>
</dbReference>
<feature type="binding site" evidence="6">
    <location>
        <begin position="29"/>
        <end position="32"/>
    </location>
    <ligand>
        <name>ATP</name>
        <dbReference type="ChEBI" id="CHEBI:30616"/>
    </ligand>
</feature>
<organism evidence="9 10">
    <name type="scientific">Novipirellula herctigrandis</name>
    <dbReference type="NCBI Taxonomy" id="2527986"/>
    <lineage>
        <taxon>Bacteria</taxon>
        <taxon>Pseudomonadati</taxon>
        <taxon>Planctomycetota</taxon>
        <taxon>Planctomycetia</taxon>
        <taxon>Pirellulales</taxon>
        <taxon>Pirellulaceae</taxon>
        <taxon>Novipirellula</taxon>
    </lineage>
</organism>
<dbReference type="Proteomes" id="UP000315010">
    <property type="component" value="Unassembled WGS sequence"/>
</dbReference>
<feature type="binding site" evidence="6">
    <location>
        <position position="50"/>
    </location>
    <ligand>
        <name>ATP</name>
        <dbReference type="ChEBI" id="CHEBI:30616"/>
    </ligand>
</feature>
<keyword evidence="2 6" id="KW-0547">Nucleotide-binding</keyword>
<evidence type="ECO:0000256" key="5">
    <source>
        <dbReference type="ARBA" id="ARBA00023235"/>
    </source>
</evidence>
<dbReference type="GO" id="GO:0016853">
    <property type="term" value="F:isomerase activity"/>
    <property type="evidence" value="ECO:0007669"/>
    <property type="project" value="UniProtKB-KW"/>
</dbReference>